<organism evidence="9 10">
    <name type="scientific">Neisseria animalis</name>
    <dbReference type="NCBI Taxonomy" id="492"/>
    <lineage>
        <taxon>Bacteria</taxon>
        <taxon>Pseudomonadati</taxon>
        <taxon>Pseudomonadota</taxon>
        <taxon>Betaproteobacteria</taxon>
        <taxon>Neisseriales</taxon>
        <taxon>Neisseriaceae</taxon>
        <taxon>Neisseria</taxon>
    </lineage>
</organism>
<dbReference type="PROSITE" id="PS00094">
    <property type="entry name" value="C5_MTASE_1"/>
    <property type="match status" value="1"/>
</dbReference>
<keyword evidence="3 6" id="KW-0949">S-adenosyl-L-methionine</keyword>
<sequence length="402" mass="45674">MEVDKNHIKVVELFAGVGGFRLGLEAASSNYQTVWANQWEPGKKSQHAYDCYVRHFGTVNHTNENISTAKHSIPKHDFLVGGFPCQDYSVARTGAAGIEGKKGVLWWDIRDIIEANHPKWILLENVDRLLKSPSNQRGKDFGVMLRCLYDLGYTVEWRVINAAEYGHAQRRRRIFIFACKRESGIATQLFLNDPVRWLLEDGIFAKAFPVLNTISKNRQSHTSISDGLEDLKAVSDRFTADFYNAGVMIDSKVYSLETIPEPHTPTTLGSILETRAVEEHYFLNGNLEKWQYLKGAKRIPRIKPNGEPYFFAEGSMSFPDSLDLPARTMLTSESSVNRSTHVVTDKKSGQLRLLTPIECERLNGFPDDWTNTGMPQKFRYFTMGNALVVPIIQKIGEELLRR</sequence>
<dbReference type="InterPro" id="IPR018117">
    <property type="entry name" value="C5_DNA_meth_AS"/>
</dbReference>
<comment type="catalytic activity">
    <reaction evidence="5 8">
        <text>a 2'-deoxycytidine in DNA + S-adenosyl-L-methionine = a 5-methyl-2'-deoxycytidine in DNA + S-adenosyl-L-homocysteine + H(+)</text>
        <dbReference type="Rhea" id="RHEA:13681"/>
        <dbReference type="Rhea" id="RHEA-COMP:11369"/>
        <dbReference type="Rhea" id="RHEA-COMP:11370"/>
        <dbReference type="ChEBI" id="CHEBI:15378"/>
        <dbReference type="ChEBI" id="CHEBI:57856"/>
        <dbReference type="ChEBI" id="CHEBI:59789"/>
        <dbReference type="ChEBI" id="CHEBI:85452"/>
        <dbReference type="ChEBI" id="CHEBI:85454"/>
        <dbReference type="EC" id="2.1.1.37"/>
    </reaction>
</comment>
<dbReference type="AlphaFoldDB" id="A0A5P3MQZ6"/>
<evidence type="ECO:0000313" key="10">
    <source>
        <dbReference type="Proteomes" id="UP000325536"/>
    </source>
</evidence>
<evidence type="ECO:0000256" key="6">
    <source>
        <dbReference type="PROSITE-ProRule" id="PRU01016"/>
    </source>
</evidence>
<reference evidence="9 10" key="1">
    <citation type="submission" date="2018-08" db="EMBL/GenBank/DDBJ databases">
        <title>Neisseria animalis ATCC 49930 complete genome.</title>
        <authorList>
            <person name="Veseli I.A."/>
            <person name="Mascarenhas dos Santos A.C."/>
            <person name="Buttler R."/>
            <person name="Pombert J.-F."/>
        </authorList>
    </citation>
    <scope>NUCLEOTIDE SEQUENCE [LARGE SCALE GENOMIC DNA]</scope>
    <source>
        <strain evidence="9 10">ATCC 49930</strain>
    </source>
</reference>
<dbReference type="EMBL" id="CP031699">
    <property type="protein sequence ID" value="QEY24022.1"/>
    <property type="molecule type" value="Genomic_DNA"/>
</dbReference>
<proteinExistence type="inferred from homology"/>
<evidence type="ECO:0000256" key="7">
    <source>
        <dbReference type="RuleBase" id="RU000416"/>
    </source>
</evidence>
<dbReference type="Pfam" id="PF00145">
    <property type="entry name" value="DNA_methylase"/>
    <property type="match status" value="1"/>
</dbReference>
<name>A0A5P3MQZ6_NEIAN</name>
<evidence type="ECO:0000256" key="4">
    <source>
        <dbReference type="ARBA" id="ARBA00022747"/>
    </source>
</evidence>
<gene>
    <name evidence="9" type="primary">dcm</name>
    <name evidence="9" type="ORF">D0T90_05535</name>
</gene>
<accession>A0A5P3MQZ6</accession>
<evidence type="ECO:0000256" key="5">
    <source>
        <dbReference type="ARBA" id="ARBA00047422"/>
    </source>
</evidence>
<dbReference type="SUPFAM" id="SSF53335">
    <property type="entry name" value="S-adenosyl-L-methionine-dependent methyltransferases"/>
    <property type="match status" value="1"/>
</dbReference>
<dbReference type="Gene3D" id="3.40.50.150">
    <property type="entry name" value="Vaccinia Virus protein VP39"/>
    <property type="match status" value="1"/>
</dbReference>
<keyword evidence="10" id="KW-1185">Reference proteome</keyword>
<dbReference type="REBASE" id="367614">
    <property type="entry name" value="M.Nan49930ORF5535P"/>
</dbReference>
<dbReference type="GO" id="GO:0003886">
    <property type="term" value="F:DNA (cytosine-5-)-methyltransferase activity"/>
    <property type="evidence" value="ECO:0007669"/>
    <property type="project" value="UniProtKB-EC"/>
</dbReference>
<dbReference type="InterPro" id="IPR029063">
    <property type="entry name" value="SAM-dependent_MTases_sf"/>
</dbReference>
<protein>
    <recommendedName>
        <fullName evidence="8">Cytosine-specific methyltransferase</fullName>
        <ecNumber evidence="8">2.1.1.37</ecNumber>
    </recommendedName>
</protein>
<dbReference type="InterPro" id="IPR001525">
    <property type="entry name" value="C5_MeTfrase"/>
</dbReference>
<dbReference type="PROSITE" id="PS51679">
    <property type="entry name" value="SAM_MT_C5"/>
    <property type="match status" value="1"/>
</dbReference>
<feature type="active site" evidence="6">
    <location>
        <position position="85"/>
    </location>
</feature>
<keyword evidence="4" id="KW-0680">Restriction system</keyword>
<dbReference type="GO" id="GO:0032259">
    <property type="term" value="P:methylation"/>
    <property type="evidence" value="ECO:0007669"/>
    <property type="project" value="UniProtKB-KW"/>
</dbReference>
<dbReference type="NCBIfam" id="TIGR00675">
    <property type="entry name" value="dcm"/>
    <property type="match status" value="1"/>
</dbReference>
<dbReference type="EC" id="2.1.1.37" evidence="8"/>
<comment type="similarity">
    <text evidence="6 7">Belongs to the class I-like SAM-binding methyltransferase superfamily. C5-methyltransferase family.</text>
</comment>
<keyword evidence="1 6" id="KW-0489">Methyltransferase</keyword>
<dbReference type="KEGG" id="naq:D0T90_05535"/>
<dbReference type="PRINTS" id="PR00105">
    <property type="entry name" value="C5METTRFRASE"/>
</dbReference>
<evidence type="ECO:0000256" key="3">
    <source>
        <dbReference type="ARBA" id="ARBA00022691"/>
    </source>
</evidence>
<dbReference type="Proteomes" id="UP000325536">
    <property type="component" value="Chromosome"/>
</dbReference>
<dbReference type="PANTHER" id="PTHR46098:SF1">
    <property type="entry name" value="TRNA (CYTOSINE(38)-C(5))-METHYLTRANSFERASE"/>
    <property type="match status" value="1"/>
</dbReference>
<evidence type="ECO:0000313" key="9">
    <source>
        <dbReference type="EMBL" id="QEY24022.1"/>
    </source>
</evidence>
<evidence type="ECO:0000256" key="1">
    <source>
        <dbReference type="ARBA" id="ARBA00022603"/>
    </source>
</evidence>
<evidence type="ECO:0000256" key="8">
    <source>
        <dbReference type="RuleBase" id="RU000417"/>
    </source>
</evidence>
<keyword evidence="2 6" id="KW-0808">Transferase</keyword>
<dbReference type="Gene3D" id="3.90.120.10">
    <property type="entry name" value="DNA Methylase, subunit A, domain 2"/>
    <property type="match status" value="1"/>
</dbReference>
<dbReference type="OrthoDB" id="9813719at2"/>
<evidence type="ECO:0000256" key="2">
    <source>
        <dbReference type="ARBA" id="ARBA00022679"/>
    </source>
</evidence>
<dbReference type="GO" id="GO:0009307">
    <property type="term" value="P:DNA restriction-modification system"/>
    <property type="evidence" value="ECO:0007669"/>
    <property type="project" value="UniProtKB-KW"/>
</dbReference>
<dbReference type="PANTHER" id="PTHR46098">
    <property type="entry name" value="TRNA (CYTOSINE(38)-C(5))-METHYLTRANSFERASE"/>
    <property type="match status" value="1"/>
</dbReference>
<dbReference type="InterPro" id="IPR050750">
    <property type="entry name" value="C5-MTase"/>
</dbReference>